<dbReference type="GeneID" id="5072248"/>
<keyword evidence="3" id="KW-1185">Reference proteome</keyword>
<feature type="region of interest" description="Disordered" evidence="1">
    <location>
        <begin position="322"/>
        <end position="400"/>
    </location>
</feature>
<dbReference type="eggNOG" id="ENOG502S6T5">
    <property type="taxonomic scope" value="Eukaryota"/>
</dbReference>
<feature type="region of interest" description="Disordered" evidence="1">
    <location>
        <begin position="937"/>
        <end position="959"/>
    </location>
</feature>
<evidence type="ECO:0000256" key="1">
    <source>
        <dbReference type="SAM" id="MobiDB-lite"/>
    </source>
</evidence>
<evidence type="ECO:0000313" key="2">
    <source>
        <dbReference type="EMBL" id="CAM71256.1"/>
    </source>
</evidence>
<dbReference type="KEGG" id="lif:LINJ_33_0970"/>
<dbReference type="EMBL" id="FR796465">
    <property type="protein sequence ID" value="CAM71256.1"/>
    <property type="molecule type" value="Genomic_DNA"/>
</dbReference>
<dbReference type="InParanoid" id="A4I8V6"/>
<feature type="compositionally biased region" description="Low complexity" evidence="1">
    <location>
        <begin position="219"/>
        <end position="233"/>
    </location>
</feature>
<protein>
    <submittedName>
        <fullName evidence="2">Uncharacterized protein</fullName>
    </submittedName>
</protein>
<name>A4I8V6_LEIIN</name>
<dbReference type="AlphaFoldDB" id="A4I8V6"/>
<dbReference type="VEuPathDB" id="TriTrypDB:LINF_330016600"/>
<accession>A4I8V6</accession>
<feature type="region of interest" description="Disordered" evidence="1">
    <location>
        <begin position="205"/>
        <end position="234"/>
    </location>
</feature>
<proteinExistence type="predicted"/>
<organism evidence="2 3">
    <name type="scientific">Leishmania infantum</name>
    <dbReference type="NCBI Taxonomy" id="5671"/>
    <lineage>
        <taxon>Eukaryota</taxon>
        <taxon>Discoba</taxon>
        <taxon>Euglenozoa</taxon>
        <taxon>Kinetoplastea</taxon>
        <taxon>Metakinetoplastina</taxon>
        <taxon>Trypanosomatida</taxon>
        <taxon>Trypanosomatidae</taxon>
        <taxon>Leishmaniinae</taxon>
        <taxon>Leishmania</taxon>
    </lineage>
</organism>
<reference evidence="2 3" key="2">
    <citation type="journal article" date="2011" name="Genome Res.">
        <title>Chromosome and gene copy number variation allow major structural change between species and strains of Leishmania.</title>
        <authorList>
            <person name="Rogers M.B."/>
            <person name="Hilley J.D."/>
            <person name="Dickens N.J."/>
            <person name="Wilkes J."/>
            <person name="Bates P.A."/>
            <person name="Depledge D.P."/>
            <person name="Harris D."/>
            <person name="Her Y."/>
            <person name="Herzyk P."/>
            <person name="Imamura H."/>
            <person name="Otto T.D."/>
            <person name="Sanders M."/>
            <person name="Seeger K."/>
            <person name="Dujardin J.C."/>
            <person name="Berriman M."/>
            <person name="Smith D.F."/>
            <person name="Hertz-Fowler C."/>
            <person name="Mottram J.C."/>
        </authorList>
    </citation>
    <scope>NUCLEOTIDE SEQUENCE [LARGE SCALE GENOMIC DNA]</scope>
    <source>
        <strain evidence="2 3">JPCM5</strain>
    </source>
</reference>
<feature type="compositionally biased region" description="Low complexity" evidence="1">
    <location>
        <begin position="322"/>
        <end position="335"/>
    </location>
</feature>
<dbReference type="Proteomes" id="UP000008153">
    <property type="component" value="Chromosome 33"/>
</dbReference>
<dbReference type="RefSeq" id="XP_001468175.1">
    <property type="nucleotide sequence ID" value="XM_001468138.1"/>
</dbReference>
<sequence>MSRGEPWRVCVKRWHSCYGARGLCASSSLSLPFRGRRREGYGGGDEQPRRVGVLPPSWLTLSGARYESGLHMCVCVRASAWIRRRHSNANIFYFYIVCKQPVHAAICGKCSASLCSLLLDAFAFSLHSPLASTLMPQMPPSNTRTRTHTYPTRCSHGSIVCNNNEKGREGQTPSFRKACWPLVGRGVTFRVMNGQDSAPLLKKAALRSDDSARSPSEAGSLTSSRRLSSRLGTQTPSSITAAALALTSNQRLFSEATLRSIALLLRHTAAQIEAAALQDAMEDPVASEYIMTSGGRAEEHNVSTASVSVPVASFVAGDADRSALSSRSSSGSGADWVSGMSAPSSAHGAATRSTVSPSSHSQRGSKIMAQVPSTLALPSSAPADGSRHSRCSPPPLELRRRPRASFSGTFVDQAIRAAGAAASSPSYSYSFPEKWFGPPADALALNAAQRSAADTLLNSSTKRASMTASKGFRPRWQPRKSSSKFTFARDASLVAASRSQSLNTAVFLPDPSPARSPATVTHRNSSSHADWNKVLAVATSQPPLFFDNLLFDPATNRYLFGGHAFREEVRVLQAPAADASVLAASRADDAGSGDSVTKHPRGSPSPWLLLVREYIPVSAECSIVGDEQQPLSASGGSVDAVVVQCFSLLPPQLAHLRPNPYQLLPESTITMCLLVALPGCVTLATPLDVFLHDMRHSLLMVAGSSLGHLLGSLQETTKEVRRGPGSGTQLSVATVSPSASTARVSFLRPSTSLKATSGKGVSVASSSSAATPVSLGTAERDRDATRIAIVEERLAQIVMPDILDEAMHAIYGTLVVYCIQYEQRRRMLVAVGAVHVLQRFFRRCLAVMERAVRRMVRLWRQLEVDARLKLQQYRPLPTALERLDAVANSILQDHMLTSVSYKRSFIAAQWAVRRRSFAQWRQTEEWDSVFASHVRRKEGNSNGTAADSASEKRPRSARLSAGEELRLESEFNKRRGWSSKVMTKCAEPSSPSTTAESYAEREQAAIRRFLSWYIDPQELLYLSHQRLLETLKGSVFQMADVQLELRRAANRLTKEDCTTPLAASMSCNSVHQRR</sequence>
<dbReference type="OMA" id="SCNSVHQ"/>
<feature type="compositionally biased region" description="Polar residues" evidence="1">
    <location>
        <begin position="351"/>
        <end position="364"/>
    </location>
</feature>
<reference evidence="2 3" key="1">
    <citation type="journal article" date="2007" name="Nat. Genet.">
        <title>Comparative genomic analysis of three Leishmania species that cause diverse human disease.</title>
        <authorList>
            <person name="Peacock C.S."/>
            <person name="Seeger K."/>
            <person name="Harris D."/>
            <person name="Murphy L."/>
            <person name="Ruiz J.C."/>
            <person name="Quail M.A."/>
            <person name="Peters N."/>
            <person name="Adlem E."/>
            <person name="Tivey A."/>
            <person name="Aslett M."/>
            <person name="Kerhornou A."/>
            <person name="Ivens A."/>
            <person name="Fraser A."/>
            <person name="Rajandream M.A."/>
            <person name="Carver T."/>
            <person name="Norbertczak H."/>
            <person name="Chillingworth T."/>
            <person name="Hance Z."/>
            <person name="Jagels K."/>
            <person name="Moule S."/>
            <person name="Ormond D."/>
            <person name="Rutter S."/>
            <person name="Squares R."/>
            <person name="Whitehead S."/>
            <person name="Rabbinowitsch E."/>
            <person name="Arrowsmith C."/>
            <person name="White B."/>
            <person name="Thurston S."/>
            <person name="Bringaud F."/>
            <person name="Baldauf S.L."/>
            <person name="Faulconbridge A."/>
            <person name="Jeffares D."/>
            <person name="Depledge D.P."/>
            <person name="Oyola S.O."/>
            <person name="Hilley J.D."/>
            <person name="Brito L.O."/>
            <person name="Tosi L.R."/>
            <person name="Barrell B."/>
            <person name="Cruz A.K."/>
            <person name="Mottram J.C."/>
            <person name="Smith D.F."/>
            <person name="Berriman M."/>
        </authorList>
    </citation>
    <scope>NUCLEOTIDE SEQUENCE [LARGE SCALE GENOMIC DNA]</scope>
    <source>
        <strain evidence="2 3">JPCM5</strain>
    </source>
</reference>
<evidence type="ECO:0000313" key="3">
    <source>
        <dbReference type="Proteomes" id="UP000008153"/>
    </source>
</evidence>
<gene>
    <name evidence="2" type="ORF">LINJ_33_0970</name>
</gene>
<dbReference type="SMR" id="A4I8V6"/>